<dbReference type="Pfam" id="PF06864">
    <property type="entry name" value="PAP_PilO"/>
    <property type="match status" value="1"/>
</dbReference>
<evidence type="ECO:0000313" key="3">
    <source>
        <dbReference type="Proteomes" id="UP000382577"/>
    </source>
</evidence>
<accession>A0A5E4YY27</accession>
<keyword evidence="1" id="KW-0812">Transmembrane</keyword>
<reference evidence="2 3" key="1">
    <citation type="submission" date="2019-08" db="EMBL/GenBank/DDBJ databases">
        <authorList>
            <person name="Peeters C."/>
        </authorList>
    </citation>
    <scope>NUCLEOTIDE SEQUENCE [LARGE SCALE GENOMIC DNA]</scope>
    <source>
        <strain evidence="2 3">LMG 31113</strain>
    </source>
</reference>
<sequence length="430" mass="46843">MSLNAPMHIRILGNDVVAGLLWQPPQRQYNAGQIRAAAKELHCSGYVQLKLGNKQLQFALAQRGGSSSGQYSLAAMLSQRVPHANWAGVFELPGGKYTFVCVLGGAIMPGTDLVGDLDDIRLRFTETLDLIAGANKTLGIVYAPDALGAGEWTNERLENLITKSAFVRSVKVRALPGNVSRRGILMALGAASTVAVVAGGGIWWRGKRRDRQMGDIKPAPRIVEVPPPKSWTLSPDARTLSQYWIDTLDNIPYSVAGWTISRVHLAASELLCEYTRGIDGFPEDEFLEGFRSQGGFQVDVDSDGKAVIRHALSIPKDLPRAAATVLTSKELLSKWASRFQRFGVVPPKLESVPPKVPEDGPAGGTERVRLRWAAPDWQVFGWSFQTRISPNILFSDFGIPGIELVSLDVMGFSDSGMDWKLEGMVYATAA</sequence>
<feature type="transmembrane region" description="Helical" evidence="1">
    <location>
        <begin position="183"/>
        <end position="204"/>
    </location>
</feature>
<name>A0A5E4YY27_9BURK</name>
<organism evidence="2 3">
    <name type="scientific">Pandoraea fibrosis</name>
    <dbReference type="NCBI Taxonomy" id="1891094"/>
    <lineage>
        <taxon>Bacteria</taxon>
        <taxon>Pseudomonadati</taxon>
        <taxon>Pseudomonadota</taxon>
        <taxon>Betaproteobacteria</taxon>
        <taxon>Burkholderiales</taxon>
        <taxon>Burkholderiaceae</taxon>
        <taxon>Pandoraea</taxon>
    </lineage>
</organism>
<evidence type="ECO:0008006" key="4">
    <source>
        <dbReference type="Google" id="ProtNLM"/>
    </source>
</evidence>
<dbReference type="AlphaFoldDB" id="A0A5E4YY27"/>
<evidence type="ECO:0000313" key="2">
    <source>
        <dbReference type="EMBL" id="VVE53297.1"/>
    </source>
</evidence>
<dbReference type="EMBL" id="CABPRW010000018">
    <property type="protein sequence ID" value="VVE53297.1"/>
    <property type="molecule type" value="Genomic_DNA"/>
</dbReference>
<gene>
    <name evidence="2" type="ORF">PFI31113_04819</name>
</gene>
<dbReference type="Proteomes" id="UP000382577">
    <property type="component" value="Unassembled WGS sequence"/>
</dbReference>
<protein>
    <recommendedName>
        <fullName evidence="4">Type 4b pilus protein PilO2</fullName>
    </recommendedName>
</protein>
<proteinExistence type="predicted"/>
<dbReference type="InterPro" id="IPR009663">
    <property type="entry name" value="PAP_PilO"/>
</dbReference>
<keyword evidence="1" id="KW-1133">Transmembrane helix</keyword>
<evidence type="ECO:0000256" key="1">
    <source>
        <dbReference type="SAM" id="Phobius"/>
    </source>
</evidence>
<keyword evidence="1" id="KW-0472">Membrane</keyword>
<dbReference type="OrthoDB" id="6451163at2"/>
<dbReference type="RefSeq" id="WP_150601064.1">
    <property type="nucleotide sequence ID" value="NZ_CABPRW010000018.1"/>
</dbReference>